<dbReference type="Proteomes" id="UP000254051">
    <property type="component" value="Unassembled WGS sequence"/>
</dbReference>
<dbReference type="SUPFAM" id="SSF141571">
    <property type="entry name" value="Pentapeptide repeat-like"/>
    <property type="match status" value="1"/>
</dbReference>
<gene>
    <name evidence="1" type="ORF">SAMN05216529_104209</name>
</gene>
<sequence>MNLPIYSENEYLLAVDRLALHVNNKDIFSVSKQNGGVGLTISKDLSKKMYRQSYYKKCLFKDANLMNIGFAGSKFIDTKFEDCIFSNGNLHSCTFKDVVFTSSSNKTNNLDNAGFHKSTFTNCTFENLFIYSSGFTETIFFRVKFINCTIRLCSLENAQFADCTFINVNMSTLNIEYVDFENIKAQDCIFPFHTICSAYGLLSQLTEFGNNKIFSAYSETLSIQEYKKLLPDFQKYYCKNEKYFPLTNIYIATNELDLAYESIMAGIIRTIQVRDFRSLKYFCKLVYLNNIFSVKQRRFLYENINKWISTEQFSLAEYHDYQLSASMIRDLLLNEDSKKPTLIFYLETNINPYEMEKQVAFLT</sequence>
<reference evidence="2" key="1">
    <citation type="submission" date="2017-07" db="EMBL/GenBank/DDBJ databases">
        <authorList>
            <person name="Varghese N."/>
            <person name="Submissions S."/>
        </authorList>
    </citation>
    <scope>NUCLEOTIDE SEQUENCE [LARGE SCALE GENOMIC DNA]</scope>
    <source>
        <strain evidence="2">NLAE-zl-C134</strain>
    </source>
</reference>
<protein>
    <submittedName>
        <fullName evidence="1">Pentapeptide repeat-containing protein</fullName>
    </submittedName>
</protein>
<dbReference type="PANTHER" id="PTHR42999">
    <property type="entry name" value="ANTIBIOTIC RESISTANCE PROTEIN MCBG"/>
    <property type="match status" value="1"/>
</dbReference>
<accession>A0A316A022</accession>
<dbReference type="Pfam" id="PF00805">
    <property type="entry name" value="Pentapeptide"/>
    <property type="match status" value="1"/>
</dbReference>
<dbReference type="EMBL" id="UHJJ01000004">
    <property type="protein sequence ID" value="SUQ13898.1"/>
    <property type="molecule type" value="Genomic_DNA"/>
</dbReference>
<name>A0A316A022_9FIRM</name>
<evidence type="ECO:0000313" key="1">
    <source>
        <dbReference type="EMBL" id="SUQ13898.1"/>
    </source>
</evidence>
<dbReference type="PANTHER" id="PTHR42999:SF1">
    <property type="entry name" value="PENTAPEPTIDE REPEAT-CONTAINING PROTEIN"/>
    <property type="match status" value="1"/>
</dbReference>
<dbReference type="RefSeq" id="WP_109710249.1">
    <property type="nucleotide sequence ID" value="NZ_QGDS01000004.1"/>
</dbReference>
<dbReference type="Gene3D" id="2.160.20.80">
    <property type="entry name" value="E3 ubiquitin-protein ligase SopA"/>
    <property type="match status" value="2"/>
</dbReference>
<evidence type="ECO:0000313" key="2">
    <source>
        <dbReference type="Proteomes" id="UP000254051"/>
    </source>
</evidence>
<proteinExistence type="predicted"/>
<dbReference type="AlphaFoldDB" id="A0A316A022"/>
<dbReference type="InterPro" id="IPR001646">
    <property type="entry name" value="5peptide_repeat"/>
</dbReference>
<dbReference type="OrthoDB" id="67652at2"/>
<organism evidence="1 2">
    <name type="scientific">Faecalicatena contorta</name>
    <dbReference type="NCBI Taxonomy" id="39482"/>
    <lineage>
        <taxon>Bacteria</taxon>
        <taxon>Bacillati</taxon>
        <taxon>Bacillota</taxon>
        <taxon>Clostridia</taxon>
        <taxon>Lachnospirales</taxon>
        <taxon>Lachnospiraceae</taxon>
        <taxon>Faecalicatena</taxon>
    </lineage>
</organism>
<dbReference type="InterPro" id="IPR052949">
    <property type="entry name" value="PA_immunity-related"/>
</dbReference>
<keyword evidence="2" id="KW-1185">Reference proteome</keyword>